<dbReference type="PANTHER" id="PTHR23513">
    <property type="entry name" value="INTEGRAL MEMBRANE EFFLUX PROTEIN-RELATED"/>
    <property type="match status" value="1"/>
</dbReference>
<keyword evidence="2" id="KW-1003">Cell membrane</keyword>
<keyword evidence="4 6" id="KW-1133">Transmembrane helix</keyword>
<feature type="transmembrane region" description="Helical" evidence="6">
    <location>
        <begin position="12"/>
        <end position="33"/>
    </location>
</feature>
<dbReference type="InterPro" id="IPR020846">
    <property type="entry name" value="MFS_dom"/>
</dbReference>
<dbReference type="EMBL" id="CP046172">
    <property type="protein sequence ID" value="QIS12650.1"/>
    <property type="molecule type" value="Genomic_DNA"/>
</dbReference>
<evidence type="ECO:0000259" key="7">
    <source>
        <dbReference type="PROSITE" id="PS50850"/>
    </source>
</evidence>
<dbReference type="InterPro" id="IPR011701">
    <property type="entry name" value="MFS"/>
</dbReference>
<feature type="transmembrane region" description="Helical" evidence="6">
    <location>
        <begin position="370"/>
        <end position="388"/>
    </location>
</feature>
<evidence type="ECO:0000256" key="4">
    <source>
        <dbReference type="ARBA" id="ARBA00022989"/>
    </source>
</evidence>
<reference evidence="8 9" key="1">
    <citation type="journal article" date="2019" name="ACS Chem. Biol.">
        <title>Identification and Mobilization of a Cryptic Antibiotic Biosynthesis Gene Locus from a Human-Pathogenic Nocardia Isolate.</title>
        <authorList>
            <person name="Herisse M."/>
            <person name="Ishida K."/>
            <person name="Porter J.L."/>
            <person name="Howden B."/>
            <person name="Hertweck C."/>
            <person name="Stinear T.P."/>
            <person name="Pidot S.J."/>
        </authorList>
    </citation>
    <scope>NUCLEOTIDE SEQUENCE [LARGE SCALE GENOMIC DNA]</scope>
    <source>
        <strain evidence="8 9">AUSMDU00012717</strain>
    </source>
</reference>
<dbReference type="RefSeq" id="WP_238847483.1">
    <property type="nucleotide sequence ID" value="NZ_CP046172.1"/>
</dbReference>
<dbReference type="Gene3D" id="1.20.1250.20">
    <property type="entry name" value="MFS general substrate transporter like domains"/>
    <property type="match status" value="1"/>
</dbReference>
<keyword evidence="3 6" id="KW-0812">Transmembrane</keyword>
<feature type="transmembrane region" description="Helical" evidence="6">
    <location>
        <begin position="98"/>
        <end position="117"/>
    </location>
</feature>
<dbReference type="Pfam" id="PF07690">
    <property type="entry name" value="MFS_1"/>
    <property type="match status" value="1"/>
</dbReference>
<feature type="domain" description="Major facilitator superfamily (MFS) profile" evidence="7">
    <location>
        <begin position="1"/>
        <end position="191"/>
    </location>
</feature>
<dbReference type="InterPro" id="IPR036259">
    <property type="entry name" value="MFS_trans_sf"/>
</dbReference>
<comment type="subcellular location">
    <subcellularLocation>
        <location evidence="1">Cell membrane</location>
        <topology evidence="1">Multi-pass membrane protein</topology>
    </subcellularLocation>
</comment>
<dbReference type="Proteomes" id="UP000503540">
    <property type="component" value="Chromosome"/>
</dbReference>
<dbReference type="GO" id="GO:0022857">
    <property type="term" value="F:transmembrane transporter activity"/>
    <property type="evidence" value="ECO:0007669"/>
    <property type="project" value="InterPro"/>
</dbReference>
<feature type="transmembrane region" description="Helical" evidence="6">
    <location>
        <begin position="167"/>
        <end position="186"/>
    </location>
</feature>
<dbReference type="CDD" id="cd06173">
    <property type="entry name" value="MFS_MefA_like"/>
    <property type="match status" value="1"/>
</dbReference>
<evidence type="ECO:0000313" key="9">
    <source>
        <dbReference type="Proteomes" id="UP000503540"/>
    </source>
</evidence>
<dbReference type="GO" id="GO:0005886">
    <property type="term" value="C:plasma membrane"/>
    <property type="evidence" value="ECO:0007669"/>
    <property type="project" value="UniProtKB-SubCell"/>
</dbReference>
<keyword evidence="9" id="KW-1185">Reference proteome</keyword>
<dbReference type="AlphaFoldDB" id="A0A6G9YHM1"/>
<feature type="transmembrane region" description="Helical" evidence="6">
    <location>
        <begin position="308"/>
        <end position="330"/>
    </location>
</feature>
<feature type="transmembrane region" description="Helical" evidence="6">
    <location>
        <begin position="285"/>
        <end position="302"/>
    </location>
</feature>
<feature type="transmembrane region" description="Helical" evidence="6">
    <location>
        <begin position="138"/>
        <end position="161"/>
    </location>
</feature>
<dbReference type="PANTHER" id="PTHR23513:SF18">
    <property type="entry name" value="INTEGRAL MEMBRANE PROTEIN"/>
    <property type="match status" value="1"/>
</dbReference>
<protein>
    <submittedName>
        <fullName evidence="8">MFS transporter</fullName>
    </submittedName>
</protein>
<evidence type="ECO:0000256" key="5">
    <source>
        <dbReference type="ARBA" id="ARBA00023136"/>
    </source>
</evidence>
<dbReference type="KEGG" id="nah:F5544_23965"/>
<feature type="transmembrane region" description="Helical" evidence="6">
    <location>
        <begin position="39"/>
        <end position="59"/>
    </location>
</feature>
<accession>A0A6G9YHM1</accession>
<evidence type="ECO:0000256" key="3">
    <source>
        <dbReference type="ARBA" id="ARBA00022692"/>
    </source>
</evidence>
<evidence type="ECO:0000256" key="2">
    <source>
        <dbReference type="ARBA" id="ARBA00022475"/>
    </source>
</evidence>
<keyword evidence="5 6" id="KW-0472">Membrane</keyword>
<name>A0A6G9YHM1_9NOCA</name>
<evidence type="ECO:0000256" key="1">
    <source>
        <dbReference type="ARBA" id="ARBA00004651"/>
    </source>
</evidence>
<evidence type="ECO:0000256" key="6">
    <source>
        <dbReference type="SAM" id="Phobius"/>
    </source>
</evidence>
<proteinExistence type="predicted"/>
<dbReference type="PROSITE" id="PS50850">
    <property type="entry name" value="MFS"/>
    <property type="match status" value="1"/>
</dbReference>
<feature type="transmembrane region" description="Helical" evidence="6">
    <location>
        <begin position="342"/>
        <end position="364"/>
    </location>
</feature>
<gene>
    <name evidence="8" type="ORF">F5544_23965</name>
</gene>
<feature type="transmembrane region" description="Helical" evidence="6">
    <location>
        <begin position="217"/>
        <end position="242"/>
    </location>
</feature>
<organism evidence="8 9">
    <name type="scientific">Nocardia arthritidis</name>
    <dbReference type="NCBI Taxonomy" id="228602"/>
    <lineage>
        <taxon>Bacteria</taxon>
        <taxon>Bacillati</taxon>
        <taxon>Actinomycetota</taxon>
        <taxon>Actinomycetes</taxon>
        <taxon>Mycobacteriales</taxon>
        <taxon>Nocardiaceae</taxon>
        <taxon>Nocardia</taxon>
    </lineage>
</organism>
<evidence type="ECO:0000313" key="8">
    <source>
        <dbReference type="EMBL" id="QIS12650.1"/>
    </source>
</evidence>
<dbReference type="SUPFAM" id="SSF103473">
    <property type="entry name" value="MFS general substrate transporter"/>
    <property type="match status" value="1"/>
</dbReference>
<sequence>MLRNPTFRLLLGARTLSTLCTGLDLVVLAWLVIVVGGTPMTLAIMAALSAGAGVPAAFFGGPLIDRFSRRAVTVATEAGRILPVGLLPLLAAFDEVRIWQVLAVSAWVSGLYSLSAASYSALLPQLFDRTNLLRANGLWQAASQVGVFIGAALGGLAIPAVGAANSLLFGLAGRVVIVAALLALRLPHLQRPSTKRSGGFLFRDMAEAWGFLREHRLLLWTTLFVAVPGSLISGINAVLPAFVKNDNHLGATDYGLIDAAWGVGAFVASVLCVRLPNLQENHRNLAGSLLLTGGAMALLATARNLPWSLVFAGLVGGAALGSLVLFRAHVQAEAPPEHTGRILAMSQLVLSALWFGVALGLGALTLLMTVRAVIVTWGVLIVLSGLAARRLMAPRLPDRTPTNT</sequence>
<feature type="transmembrane region" description="Helical" evidence="6">
    <location>
        <begin position="254"/>
        <end position="273"/>
    </location>
</feature>